<sequence length="359" mass="40271">MAAVEDVDAVSSQAREAFLSALPADQCNPISELGPSATAPDVFGHYQKPLVDSILKILAAFMGHIEPYFKVVEIFVSLNPEWAAITWGALRLVLQGASVSSTVANSSSDGSAPSPRLKAAVQEFYRDLLGFFCQTALVFMKKGGNIKDTDTSSTRDARVSKRRFTEASDYSRYTDAISSSEKIFVRQQRLLEKLQKQHTTHFTGTFFAMSLFSRPLNISNVLHHNRRKPPEFMQEYEQATQQRNADTGAWLFQTVEFQHWRKSYTGLYFNGAYRALLSQVFQQHPDDSGFRYTINFTMTSSSQAQRSGSPGMIRDLLKLSLKRHIGPKYVVIDGLDECQEDEDQLCTLHQEAVDTSAHG</sequence>
<evidence type="ECO:0000259" key="3">
    <source>
        <dbReference type="Pfam" id="PF24883"/>
    </source>
</evidence>
<gene>
    <name evidence="4" type="ORF">QBC36DRAFT_357082</name>
</gene>
<evidence type="ECO:0000313" key="5">
    <source>
        <dbReference type="Proteomes" id="UP001302321"/>
    </source>
</evidence>
<evidence type="ECO:0000313" key="4">
    <source>
        <dbReference type="EMBL" id="KAK4174518.1"/>
    </source>
</evidence>
<dbReference type="AlphaFoldDB" id="A0AAN7A584"/>
<keyword evidence="5" id="KW-1185">Reference proteome</keyword>
<protein>
    <submittedName>
        <fullName evidence="4">Uncharacterized protein</fullName>
    </submittedName>
</protein>
<dbReference type="InterPro" id="IPR056125">
    <property type="entry name" value="DUF7708"/>
</dbReference>
<dbReference type="InterPro" id="IPR056884">
    <property type="entry name" value="NPHP3-like_N"/>
</dbReference>
<dbReference type="Pfam" id="PF24809">
    <property type="entry name" value="DUF7708"/>
    <property type="match status" value="1"/>
</dbReference>
<dbReference type="PANTHER" id="PTHR10039:SF14">
    <property type="entry name" value="NACHT DOMAIN-CONTAINING PROTEIN"/>
    <property type="match status" value="1"/>
</dbReference>
<dbReference type="Proteomes" id="UP001302321">
    <property type="component" value="Unassembled WGS sequence"/>
</dbReference>
<comment type="caution">
    <text evidence="4">The sequence shown here is derived from an EMBL/GenBank/DDBJ whole genome shotgun (WGS) entry which is preliminary data.</text>
</comment>
<organism evidence="4 5">
    <name type="scientific">Triangularia setosa</name>
    <dbReference type="NCBI Taxonomy" id="2587417"/>
    <lineage>
        <taxon>Eukaryota</taxon>
        <taxon>Fungi</taxon>
        <taxon>Dikarya</taxon>
        <taxon>Ascomycota</taxon>
        <taxon>Pezizomycotina</taxon>
        <taxon>Sordariomycetes</taxon>
        <taxon>Sordariomycetidae</taxon>
        <taxon>Sordariales</taxon>
        <taxon>Podosporaceae</taxon>
        <taxon>Triangularia</taxon>
    </lineage>
</organism>
<proteinExistence type="predicted"/>
<evidence type="ECO:0000259" key="2">
    <source>
        <dbReference type="Pfam" id="PF24809"/>
    </source>
</evidence>
<reference evidence="4" key="1">
    <citation type="journal article" date="2023" name="Mol. Phylogenet. Evol.">
        <title>Genome-scale phylogeny and comparative genomics of the fungal order Sordariales.</title>
        <authorList>
            <person name="Hensen N."/>
            <person name="Bonometti L."/>
            <person name="Westerberg I."/>
            <person name="Brannstrom I.O."/>
            <person name="Guillou S."/>
            <person name="Cros-Aarteil S."/>
            <person name="Calhoun S."/>
            <person name="Haridas S."/>
            <person name="Kuo A."/>
            <person name="Mondo S."/>
            <person name="Pangilinan J."/>
            <person name="Riley R."/>
            <person name="LaButti K."/>
            <person name="Andreopoulos B."/>
            <person name="Lipzen A."/>
            <person name="Chen C."/>
            <person name="Yan M."/>
            <person name="Daum C."/>
            <person name="Ng V."/>
            <person name="Clum A."/>
            <person name="Steindorff A."/>
            <person name="Ohm R.A."/>
            <person name="Martin F."/>
            <person name="Silar P."/>
            <person name="Natvig D.O."/>
            <person name="Lalanne C."/>
            <person name="Gautier V."/>
            <person name="Ament-Velasquez S.L."/>
            <person name="Kruys A."/>
            <person name="Hutchinson M.I."/>
            <person name="Powell A.J."/>
            <person name="Barry K."/>
            <person name="Miller A.N."/>
            <person name="Grigoriev I.V."/>
            <person name="Debuchy R."/>
            <person name="Gladieux P."/>
            <person name="Hiltunen Thoren M."/>
            <person name="Johannesson H."/>
        </authorList>
    </citation>
    <scope>NUCLEOTIDE SEQUENCE</scope>
    <source>
        <strain evidence="4">CBS 892.96</strain>
    </source>
</reference>
<evidence type="ECO:0000256" key="1">
    <source>
        <dbReference type="ARBA" id="ARBA00022737"/>
    </source>
</evidence>
<dbReference type="PANTHER" id="PTHR10039">
    <property type="entry name" value="AMELOGENIN"/>
    <property type="match status" value="1"/>
</dbReference>
<dbReference type="EMBL" id="MU866277">
    <property type="protein sequence ID" value="KAK4174518.1"/>
    <property type="molecule type" value="Genomic_DNA"/>
</dbReference>
<dbReference type="Pfam" id="PF24883">
    <property type="entry name" value="NPHP3_N"/>
    <property type="match status" value="1"/>
</dbReference>
<feature type="domain" description="Nephrocystin 3-like N-terminal" evidence="3">
    <location>
        <begin position="270"/>
        <end position="355"/>
    </location>
</feature>
<feature type="domain" description="DUF7708" evidence="2">
    <location>
        <begin position="56"/>
        <end position="98"/>
    </location>
</feature>
<reference evidence="4" key="2">
    <citation type="submission" date="2023-05" db="EMBL/GenBank/DDBJ databases">
        <authorList>
            <consortium name="Lawrence Berkeley National Laboratory"/>
            <person name="Steindorff A."/>
            <person name="Hensen N."/>
            <person name="Bonometti L."/>
            <person name="Westerberg I."/>
            <person name="Brannstrom I.O."/>
            <person name="Guillou S."/>
            <person name="Cros-Aarteil S."/>
            <person name="Calhoun S."/>
            <person name="Haridas S."/>
            <person name="Kuo A."/>
            <person name="Mondo S."/>
            <person name="Pangilinan J."/>
            <person name="Riley R."/>
            <person name="Labutti K."/>
            <person name="Andreopoulos B."/>
            <person name="Lipzen A."/>
            <person name="Chen C."/>
            <person name="Yanf M."/>
            <person name="Daum C."/>
            <person name="Ng V."/>
            <person name="Clum A."/>
            <person name="Ohm R."/>
            <person name="Martin F."/>
            <person name="Silar P."/>
            <person name="Natvig D."/>
            <person name="Lalanne C."/>
            <person name="Gautier V."/>
            <person name="Ament-Velasquez S.L."/>
            <person name="Kruys A."/>
            <person name="Hutchinson M.I."/>
            <person name="Powell A.J."/>
            <person name="Barry K."/>
            <person name="Miller A.N."/>
            <person name="Grigoriev I.V."/>
            <person name="Debuchy R."/>
            <person name="Gladieux P."/>
            <person name="Thoren M.H."/>
            <person name="Johannesson H."/>
        </authorList>
    </citation>
    <scope>NUCLEOTIDE SEQUENCE</scope>
    <source>
        <strain evidence="4">CBS 892.96</strain>
    </source>
</reference>
<name>A0AAN7A584_9PEZI</name>
<accession>A0AAN7A584</accession>
<keyword evidence="1" id="KW-0677">Repeat</keyword>